<accession>A0ABY5P8F2</accession>
<sequence length="370" mass="40724">MTNVLLPGATIGIIGAGQLGKMLAQSAQKMGYRVAMYDPNPQSCGFAVANSYTVADFSDHDQLLAFVQSVDVVTYEFENIDGTLLDRLAANSYLPQGTHLLLTSQDRLKEKNWLNAIGVPTVSFRGIYSKEDLSREDRGVLKTTRWGYDGKGQFLLDGQADWDAIEASLAKQPLILEAFCEFAYEVSVIVARDLQGAVKVFPPSVNEHIHGVLCTSLVTGDFDAAVLAKIVDQATVIAEAGHLVGVCGIEFFVTQDGDIVANELAPRPHNSGHYSMEGCNVSQFDQHILAITGRPIRDIYLWEDSLMVNILGQHMPQIEAVIEAFPEAMVHVYDKGEAKEQRKMGHFTLTQAGVSEVLRSDFLQAWRQLF</sequence>
<dbReference type="InterPro" id="IPR003135">
    <property type="entry name" value="ATP-grasp_carboxylate-amine"/>
</dbReference>
<dbReference type="SUPFAM" id="SSF52440">
    <property type="entry name" value="PreATP-grasp domain"/>
    <property type="match status" value="1"/>
</dbReference>
<proteinExistence type="inferred from homology"/>
<dbReference type="Gene3D" id="3.30.1490.20">
    <property type="entry name" value="ATP-grasp fold, A domain"/>
    <property type="match status" value="1"/>
</dbReference>
<dbReference type="HAMAP" id="MF_01928">
    <property type="entry name" value="PurK"/>
    <property type="match status" value="1"/>
</dbReference>
<dbReference type="SUPFAM" id="SSF56059">
    <property type="entry name" value="Glutathione synthetase ATP-binding domain-like"/>
    <property type="match status" value="1"/>
</dbReference>
<dbReference type="Pfam" id="PF02222">
    <property type="entry name" value="ATP-grasp"/>
    <property type="match status" value="1"/>
</dbReference>
<comment type="caution">
    <text evidence="7">Lacks conserved residue(s) required for the propagation of feature annotation.</text>
</comment>
<dbReference type="NCBIfam" id="NF004679">
    <property type="entry name" value="PRK06019.1-5"/>
    <property type="match status" value="1"/>
</dbReference>
<dbReference type="InterPro" id="IPR054350">
    <property type="entry name" value="PurT/PurK_preATP-grasp"/>
</dbReference>
<feature type="binding site" evidence="7">
    <location>
        <position position="142"/>
    </location>
    <ligand>
        <name>ATP</name>
        <dbReference type="ChEBI" id="CHEBI:30616"/>
    </ligand>
</feature>
<name>A0ABY5P8F2_9LACT</name>
<dbReference type="SUPFAM" id="SSF51246">
    <property type="entry name" value="Rudiment single hybrid motif"/>
    <property type="match status" value="1"/>
</dbReference>
<keyword evidence="7 8" id="KW-0436">Ligase</keyword>
<comment type="cofactor">
    <cofactor evidence="2">
        <name>Mg(2+)</name>
        <dbReference type="ChEBI" id="CHEBI:18420"/>
    </cofactor>
</comment>
<dbReference type="Pfam" id="PF22660">
    <property type="entry name" value="RS_preATP-grasp-like"/>
    <property type="match status" value="1"/>
</dbReference>
<dbReference type="InterPro" id="IPR005875">
    <property type="entry name" value="PurK"/>
</dbReference>
<dbReference type="InterPro" id="IPR011761">
    <property type="entry name" value="ATP-grasp"/>
</dbReference>
<comment type="function">
    <text evidence="7">Catalyzes the ATP-dependent conversion of 5-aminoimidazole ribonucleotide (AIR) and HCO(3)(-) to N5-carboxyaminoimidazole ribonucleotide (N5-CAIR).</text>
</comment>
<evidence type="ECO:0000256" key="2">
    <source>
        <dbReference type="ARBA" id="ARBA00001946"/>
    </source>
</evidence>
<keyword evidence="6" id="KW-0464">Manganese</keyword>
<keyword evidence="4 7" id="KW-0658">Purine biosynthesis</keyword>
<keyword evidence="5 7" id="KW-0067">ATP-binding</keyword>
<protein>
    <recommendedName>
        <fullName evidence="7 8">N5-carboxyaminoimidazole ribonucleotide synthase</fullName>
        <shortName evidence="7 8">N5-CAIR synthase</shortName>
        <ecNumber evidence="7 8">6.3.4.18</ecNumber>
    </recommendedName>
    <alternativeName>
        <fullName evidence="7 8">5-(carboxyamino)imidazole ribonucleotide synthetase</fullName>
    </alternativeName>
</protein>
<dbReference type="InterPro" id="IPR013815">
    <property type="entry name" value="ATP_grasp_subdomain_1"/>
</dbReference>
<evidence type="ECO:0000259" key="9">
    <source>
        <dbReference type="PROSITE" id="PS50975"/>
    </source>
</evidence>
<dbReference type="GO" id="GO:0034028">
    <property type="term" value="F:5-(carboxyamino)imidazole ribonucleotide synthase activity"/>
    <property type="evidence" value="ECO:0007669"/>
    <property type="project" value="UniProtKB-EC"/>
</dbReference>
<comment type="cofactor">
    <cofactor evidence="1">
        <name>Mn(2+)</name>
        <dbReference type="ChEBI" id="CHEBI:29035"/>
    </cofactor>
</comment>
<reference evidence="10 11" key="1">
    <citation type="submission" date="2022-08" db="EMBL/GenBank/DDBJ databases">
        <title>Aerococcaceae sp. nov isolated from spoiled eye mask.</title>
        <authorList>
            <person name="Zhou G."/>
            <person name="Xie X.-B."/>
            <person name="Shi Q.-S."/>
            <person name="Wang Y.-S."/>
            <person name="Wen X."/>
            <person name="Peng H."/>
            <person name="Yang X.-J."/>
            <person name="Tao H.-B."/>
            <person name="Huang X.-M."/>
        </authorList>
    </citation>
    <scope>NUCLEOTIDE SEQUENCE [LARGE SCALE GENOMIC DNA]</scope>
    <source>
        <strain evidence="11">DM20194951</strain>
    </source>
</reference>
<dbReference type="InterPro" id="IPR016185">
    <property type="entry name" value="PreATP-grasp_dom_sf"/>
</dbReference>
<dbReference type="PROSITE" id="PS50975">
    <property type="entry name" value="ATP_GRASP"/>
    <property type="match status" value="1"/>
</dbReference>
<dbReference type="Pfam" id="PF17769">
    <property type="entry name" value="PurK_C"/>
    <property type="match status" value="1"/>
</dbReference>
<feature type="binding site" evidence="7">
    <location>
        <position position="107"/>
    </location>
    <ligand>
        <name>ATP</name>
        <dbReference type="ChEBI" id="CHEBI:30616"/>
    </ligand>
</feature>
<organism evidence="10 11">
    <name type="scientific">Fundicoccus culcitae</name>
    <dbReference type="NCBI Taxonomy" id="2969821"/>
    <lineage>
        <taxon>Bacteria</taxon>
        <taxon>Bacillati</taxon>
        <taxon>Bacillota</taxon>
        <taxon>Bacilli</taxon>
        <taxon>Lactobacillales</taxon>
        <taxon>Aerococcaceae</taxon>
        <taxon>Fundicoccus</taxon>
    </lineage>
</organism>
<dbReference type="InterPro" id="IPR040686">
    <property type="entry name" value="PurK_C"/>
</dbReference>
<dbReference type="Gene3D" id="3.40.50.20">
    <property type="match status" value="1"/>
</dbReference>
<evidence type="ECO:0000256" key="4">
    <source>
        <dbReference type="ARBA" id="ARBA00022755"/>
    </source>
</evidence>
<evidence type="ECO:0000256" key="8">
    <source>
        <dbReference type="RuleBase" id="RU361200"/>
    </source>
</evidence>
<feature type="binding site" evidence="7">
    <location>
        <position position="185"/>
    </location>
    <ligand>
        <name>ATP</name>
        <dbReference type="ChEBI" id="CHEBI:30616"/>
    </ligand>
</feature>
<dbReference type="InterPro" id="IPR011054">
    <property type="entry name" value="Rudment_hybrid_motif"/>
</dbReference>
<gene>
    <name evidence="7 8 10" type="primary">purK</name>
    <name evidence="10" type="ORF">NRE15_05090</name>
</gene>
<keyword evidence="11" id="KW-1185">Reference proteome</keyword>
<feature type="binding site" evidence="7">
    <location>
        <begin position="262"/>
        <end position="263"/>
    </location>
    <ligand>
        <name>ATP</name>
        <dbReference type="ChEBI" id="CHEBI:30616"/>
    </ligand>
</feature>
<dbReference type="Gene3D" id="3.30.470.20">
    <property type="entry name" value="ATP-grasp fold, B domain"/>
    <property type="match status" value="1"/>
</dbReference>
<dbReference type="RefSeq" id="WP_313794514.1">
    <property type="nucleotide sequence ID" value="NZ_CP102453.1"/>
</dbReference>
<keyword evidence="3 7" id="KW-0547">Nucleotide-binding</keyword>
<evidence type="ECO:0000256" key="7">
    <source>
        <dbReference type="HAMAP-Rule" id="MF_01928"/>
    </source>
</evidence>
<evidence type="ECO:0000256" key="5">
    <source>
        <dbReference type="ARBA" id="ARBA00022840"/>
    </source>
</evidence>
<evidence type="ECO:0000313" key="10">
    <source>
        <dbReference type="EMBL" id="UUX35022.1"/>
    </source>
</evidence>
<dbReference type="Proteomes" id="UP001315967">
    <property type="component" value="Chromosome"/>
</dbReference>
<comment type="catalytic activity">
    <reaction evidence="7 8">
        <text>5-amino-1-(5-phospho-beta-D-ribosyl)imidazole + hydrogencarbonate + ATP = 5-carboxyamino-1-(5-phospho-D-ribosyl)imidazole + ADP + phosphate + 2 H(+)</text>
        <dbReference type="Rhea" id="RHEA:19317"/>
        <dbReference type="ChEBI" id="CHEBI:15378"/>
        <dbReference type="ChEBI" id="CHEBI:17544"/>
        <dbReference type="ChEBI" id="CHEBI:30616"/>
        <dbReference type="ChEBI" id="CHEBI:43474"/>
        <dbReference type="ChEBI" id="CHEBI:58730"/>
        <dbReference type="ChEBI" id="CHEBI:137981"/>
        <dbReference type="ChEBI" id="CHEBI:456216"/>
        <dbReference type="EC" id="6.3.4.18"/>
    </reaction>
</comment>
<evidence type="ECO:0000313" key="11">
    <source>
        <dbReference type="Proteomes" id="UP001315967"/>
    </source>
</evidence>
<comment type="subunit">
    <text evidence="7 8">Homodimer.</text>
</comment>
<evidence type="ECO:0000256" key="6">
    <source>
        <dbReference type="ARBA" id="ARBA00023211"/>
    </source>
</evidence>
<dbReference type="PANTHER" id="PTHR11609:SF5">
    <property type="entry name" value="PHOSPHORIBOSYLAMINOIMIDAZOLE CARBOXYLASE"/>
    <property type="match status" value="1"/>
</dbReference>
<comment type="function">
    <text evidence="8">Catalyzes the ATP-dependent conversion of 5-aminoimidazole ribonucleotide (AIR) and HCO(3)- to N5-carboxyaminoimidazole ribonucleotide (N5-CAIR).</text>
</comment>
<dbReference type="PANTHER" id="PTHR11609">
    <property type="entry name" value="PURINE BIOSYNTHESIS PROTEIN 6/7, PUR6/7"/>
    <property type="match status" value="1"/>
</dbReference>
<comment type="pathway">
    <text evidence="7 8">Purine metabolism; IMP biosynthesis via de novo pathway; 5-amino-1-(5-phospho-D-ribosyl)imidazole-4-carboxylate from 5-amino-1-(5-phospho-D-ribosyl)imidazole (N5-CAIR route): step 1/2.</text>
</comment>
<evidence type="ECO:0000256" key="1">
    <source>
        <dbReference type="ARBA" id="ARBA00001936"/>
    </source>
</evidence>
<feature type="domain" description="ATP-grasp" evidence="9">
    <location>
        <begin position="111"/>
        <end position="292"/>
    </location>
</feature>
<dbReference type="NCBIfam" id="NF004675">
    <property type="entry name" value="PRK06019.1-1"/>
    <property type="match status" value="1"/>
</dbReference>
<dbReference type="EC" id="6.3.4.18" evidence="7 8"/>
<feature type="binding site" evidence="7">
    <location>
        <begin position="147"/>
        <end position="153"/>
    </location>
    <ligand>
        <name>ATP</name>
        <dbReference type="ChEBI" id="CHEBI:30616"/>
    </ligand>
</feature>
<evidence type="ECO:0000256" key="3">
    <source>
        <dbReference type="ARBA" id="ARBA00022741"/>
    </source>
</evidence>
<dbReference type="EMBL" id="CP102453">
    <property type="protein sequence ID" value="UUX35022.1"/>
    <property type="molecule type" value="Genomic_DNA"/>
</dbReference>
<feature type="binding site" evidence="7">
    <location>
        <position position="208"/>
    </location>
    <ligand>
        <name>ATP</name>
        <dbReference type="ChEBI" id="CHEBI:30616"/>
    </ligand>
</feature>
<dbReference type="NCBIfam" id="TIGR01161">
    <property type="entry name" value="purK"/>
    <property type="match status" value="1"/>
</dbReference>
<comment type="similarity">
    <text evidence="7 8">Belongs to the PurK/PurT family.</text>
</comment>